<accession>A0A1H6LN12</accession>
<keyword evidence="2" id="KW-1185">Reference proteome</keyword>
<name>A0A1H6LN12_9RHOB</name>
<protein>
    <recommendedName>
        <fullName evidence="3">Polyketide cyclase / dehydrase and lipid transport</fullName>
    </recommendedName>
</protein>
<sequence>MKFSLRHDSDLPADQLFRAVSGFDRIERMLARRGIEARRGRVVAPDPGAAWDIGFDLRGKRRELQLELAEFAVPERIAMTGMGEGLDISVAITVVALTRAKSRAIFEVEVRPRHMRARLMLQTAKLGKSQLDRKFADRAGRFLNDLTSQQASQQG</sequence>
<evidence type="ECO:0000313" key="1">
    <source>
        <dbReference type="EMBL" id="SEH89990.1"/>
    </source>
</evidence>
<dbReference type="EMBL" id="FNXG01000002">
    <property type="protein sequence ID" value="SEH89990.1"/>
    <property type="molecule type" value="Genomic_DNA"/>
</dbReference>
<gene>
    <name evidence="1" type="ORF">SAMN04488075_1707</name>
</gene>
<reference evidence="2" key="1">
    <citation type="submission" date="2016-10" db="EMBL/GenBank/DDBJ databases">
        <authorList>
            <person name="Varghese N."/>
            <person name="Submissions S."/>
        </authorList>
    </citation>
    <scope>NUCLEOTIDE SEQUENCE [LARGE SCALE GENOMIC DNA]</scope>
    <source>
        <strain evidence="2">DSM 11593</strain>
    </source>
</reference>
<dbReference type="RefSeq" id="WP_090847606.1">
    <property type="nucleotide sequence ID" value="NZ_FNXG01000002.1"/>
</dbReference>
<organism evidence="1 2">
    <name type="scientific">Paracoccus alkenifer</name>
    <dbReference type="NCBI Taxonomy" id="65735"/>
    <lineage>
        <taxon>Bacteria</taxon>
        <taxon>Pseudomonadati</taxon>
        <taxon>Pseudomonadota</taxon>
        <taxon>Alphaproteobacteria</taxon>
        <taxon>Rhodobacterales</taxon>
        <taxon>Paracoccaceae</taxon>
        <taxon>Paracoccus</taxon>
    </lineage>
</organism>
<dbReference type="Proteomes" id="UP000199125">
    <property type="component" value="Unassembled WGS sequence"/>
</dbReference>
<proteinExistence type="predicted"/>
<evidence type="ECO:0008006" key="3">
    <source>
        <dbReference type="Google" id="ProtNLM"/>
    </source>
</evidence>
<dbReference type="STRING" id="65735.SAMN04488075_1707"/>
<evidence type="ECO:0000313" key="2">
    <source>
        <dbReference type="Proteomes" id="UP000199125"/>
    </source>
</evidence>
<dbReference type="OrthoDB" id="7860307at2"/>
<dbReference type="SUPFAM" id="SSF55961">
    <property type="entry name" value="Bet v1-like"/>
    <property type="match status" value="1"/>
</dbReference>
<dbReference type="AlphaFoldDB" id="A0A1H6LN12"/>